<dbReference type="EMBL" id="BAABRP010000010">
    <property type="protein sequence ID" value="GAA5513866.1"/>
    <property type="molecule type" value="Genomic_DNA"/>
</dbReference>
<accession>A0ABP9W9Q2</accession>
<proteinExistence type="predicted"/>
<feature type="transmembrane region" description="Helical" evidence="1">
    <location>
        <begin position="118"/>
        <end position="139"/>
    </location>
</feature>
<keyword evidence="1" id="KW-0812">Transmembrane</keyword>
<keyword evidence="3" id="KW-1185">Reference proteome</keyword>
<feature type="transmembrane region" description="Helical" evidence="1">
    <location>
        <begin position="26"/>
        <end position="46"/>
    </location>
</feature>
<organism evidence="2 3">
    <name type="scientific">Deinococcus carri</name>
    <dbReference type="NCBI Taxonomy" id="1211323"/>
    <lineage>
        <taxon>Bacteria</taxon>
        <taxon>Thermotogati</taxon>
        <taxon>Deinococcota</taxon>
        <taxon>Deinococci</taxon>
        <taxon>Deinococcales</taxon>
        <taxon>Deinococcaceae</taxon>
        <taxon>Deinococcus</taxon>
    </lineage>
</organism>
<feature type="transmembrane region" description="Helical" evidence="1">
    <location>
        <begin position="92"/>
        <end position="112"/>
    </location>
</feature>
<evidence type="ECO:0000313" key="3">
    <source>
        <dbReference type="Proteomes" id="UP001401887"/>
    </source>
</evidence>
<keyword evidence="1" id="KW-1133">Transmembrane helix</keyword>
<dbReference type="Proteomes" id="UP001401887">
    <property type="component" value="Unassembled WGS sequence"/>
</dbReference>
<reference evidence="2 3" key="1">
    <citation type="submission" date="2024-02" db="EMBL/GenBank/DDBJ databases">
        <title>Deinococcus carri NBRC 110142.</title>
        <authorList>
            <person name="Ichikawa N."/>
            <person name="Katano-Makiyama Y."/>
            <person name="Hidaka K."/>
        </authorList>
    </citation>
    <scope>NUCLEOTIDE SEQUENCE [LARGE SCALE GENOMIC DNA]</scope>
    <source>
        <strain evidence="2 3">NBRC 110142</strain>
    </source>
</reference>
<comment type="caution">
    <text evidence="2">The sequence shown here is derived from an EMBL/GenBank/DDBJ whole genome shotgun (WGS) entry which is preliminary data.</text>
</comment>
<feature type="transmembrane region" description="Helical" evidence="1">
    <location>
        <begin position="52"/>
        <end position="71"/>
    </location>
</feature>
<name>A0ABP9W9Q2_9DEIO</name>
<keyword evidence="1" id="KW-0472">Membrane</keyword>
<dbReference type="RefSeq" id="WP_345465861.1">
    <property type="nucleotide sequence ID" value="NZ_BAABRP010000010.1"/>
</dbReference>
<gene>
    <name evidence="2" type="ORF">Dcar01_02614</name>
</gene>
<evidence type="ECO:0000313" key="2">
    <source>
        <dbReference type="EMBL" id="GAA5513866.1"/>
    </source>
</evidence>
<evidence type="ECO:0000256" key="1">
    <source>
        <dbReference type="SAM" id="Phobius"/>
    </source>
</evidence>
<sequence>MLDAFARDLRGGTPADLTRAARRAQMVALAVLALPGLPLGGLYLLTRPAPLPLPWVAALGLLAAGLALLALRLARGAARDPQPPPPRRALAAAIQAAPAPAIPFLLGCAFLAQPAAWAVLWGVAVLAGVVAWASVPGWVREATARAA</sequence>
<protein>
    <submittedName>
        <fullName evidence="2">Uncharacterized protein</fullName>
    </submittedName>
</protein>